<dbReference type="Gene3D" id="1.10.10.10">
    <property type="entry name" value="Winged helix-like DNA-binding domain superfamily/Winged helix DNA-binding domain"/>
    <property type="match status" value="2"/>
</dbReference>
<evidence type="ECO:0000256" key="1">
    <source>
        <dbReference type="ARBA" id="ARBA00022490"/>
    </source>
</evidence>
<evidence type="ECO:0000256" key="4">
    <source>
        <dbReference type="ARBA" id="ARBA00023306"/>
    </source>
</evidence>
<name>A0A921NC42_9BACL</name>
<dbReference type="HAMAP" id="MF_01804">
    <property type="entry name" value="ScpB"/>
    <property type="match status" value="1"/>
</dbReference>
<dbReference type="InterPro" id="IPR036388">
    <property type="entry name" value="WH-like_DNA-bd_sf"/>
</dbReference>
<keyword evidence="2 5" id="KW-0132">Cell division</keyword>
<keyword evidence="4 5" id="KW-0131">Cell cycle</keyword>
<dbReference type="NCBIfam" id="TIGR00281">
    <property type="entry name" value="SMC-Scp complex subunit ScpB"/>
    <property type="match status" value="1"/>
</dbReference>
<dbReference type="GO" id="GO:0006260">
    <property type="term" value="P:DNA replication"/>
    <property type="evidence" value="ECO:0007669"/>
    <property type="project" value="UniProtKB-UniRule"/>
</dbReference>
<keyword evidence="1 5" id="KW-0963">Cytoplasm</keyword>
<keyword evidence="6" id="KW-0175">Coiled coil</keyword>
<dbReference type="GO" id="GO:0051304">
    <property type="term" value="P:chromosome separation"/>
    <property type="evidence" value="ECO:0007669"/>
    <property type="project" value="InterPro"/>
</dbReference>
<dbReference type="Proteomes" id="UP000700212">
    <property type="component" value="Unassembled WGS sequence"/>
</dbReference>
<reference evidence="7" key="1">
    <citation type="journal article" date="2021" name="PeerJ">
        <title>Extensive microbial diversity within the chicken gut microbiome revealed by metagenomics and culture.</title>
        <authorList>
            <person name="Gilroy R."/>
            <person name="Ravi A."/>
            <person name="Getino M."/>
            <person name="Pursley I."/>
            <person name="Horton D.L."/>
            <person name="Alikhan N.F."/>
            <person name="Baker D."/>
            <person name="Gharbi K."/>
            <person name="Hall N."/>
            <person name="Watson M."/>
            <person name="Adriaenssens E.M."/>
            <person name="Foster-Nyarko E."/>
            <person name="Jarju S."/>
            <person name="Secka A."/>
            <person name="Antonio M."/>
            <person name="Oren A."/>
            <person name="Chaudhuri R.R."/>
            <person name="La Ragione R."/>
            <person name="Hildebrand F."/>
            <person name="Pallen M.J."/>
        </authorList>
    </citation>
    <scope>NUCLEOTIDE SEQUENCE</scope>
    <source>
        <strain evidence="7">CHK160-4876</strain>
    </source>
</reference>
<keyword evidence="3 5" id="KW-0159">Chromosome partition</keyword>
<evidence type="ECO:0000256" key="5">
    <source>
        <dbReference type="HAMAP-Rule" id="MF_01804"/>
    </source>
</evidence>
<dbReference type="GO" id="GO:0005737">
    <property type="term" value="C:cytoplasm"/>
    <property type="evidence" value="ECO:0007669"/>
    <property type="project" value="UniProtKB-SubCell"/>
</dbReference>
<evidence type="ECO:0000256" key="6">
    <source>
        <dbReference type="SAM" id="Coils"/>
    </source>
</evidence>
<comment type="subunit">
    <text evidence="5">Homodimer. Homodimerization may be required to stabilize the binding of ScpA to the Smc head domains. Component of a cohesin-like complex composed of ScpA, ScpB and the Smc homodimer, in which ScpA and ScpB bind to the head domain of Smc. The presence of the three proteins is required for the association of the complex with DNA.</text>
</comment>
<accession>A0A921NC42</accession>
<dbReference type="Pfam" id="PF04079">
    <property type="entry name" value="SMC_ScpB"/>
    <property type="match status" value="1"/>
</dbReference>
<comment type="caution">
    <text evidence="7">The sequence shown here is derived from an EMBL/GenBank/DDBJ whole genome shotgun (WGS) entry which is preliminary data.</text>
</comment>
<dbReference type="GO" id="GO:0051301">
    <property type="term" value="P:cell division"/>
    <property type="evidence" value="ECO:0007669"/>
    <property type="project" value="UniProtKB-KW"/>
</dbReference>
<reference evidence="7" key="2">
    <citation type="submission" date="2021-09" db="EMBL/GenBank/DDBJ databases">
        <authorList>
            <person name="Gilroy R."/>
        </authorList>
    </citation>
    <scope>NUCLEOTIDE SEQUENCE</scope>
    <source>
        <strain evidence="7">CHK160-4876</strain>
    </source>
</reference>
<dbReference type="InterPro" id="IPR005234">
    <property type="entry name" value="ScpB_csome_segregation"/>
</dbReference>
<dbReference type="AlphaFoldDB" id="A0A921NC42"/>
<evidence type="ECO:0000256" key="3">
    <source>
        <dbReference type="ARBA" id="ARBA00022829"/>
    </source>
</evidence>
<evidence type="ECO:0000313" key="7">
    <source>
        <dbReference type="EMBL" id="HJH11741.1"/>
    </source>
</evidence>
<dbReference type="PIRSF" id="PIRSF019345">
    <property type="entry name" value="ScpB"/>
    <property type="match status" value="1"/>
</dbReference>
<comment type="function">
    <text evidence="5">Participates in chromosomal partition during cell division. May act via the formation of a condensin-like complex containing Smc and ScpA that pull DNA away from mid-cell into both cell halves.</text>
</comment>
<comment type="subcellular location">
    <subcellularLocation>
        <location evidence="5">Cytoplasm</location>
    </subcellularLocation>
    <text evidence="5">Associated with two foci at the outer edges of the nucleoid region in young cells, and at four foci within both cell halves in older cells.</text>
</comment>
<dbReference type="EMBL" id="DYTV01000116">
    <property type="protein sequence ID" value="HJH11741.1"/>
    <property type="molecule type" value="Genomic_DNA"/>
</dbReference>
<evidence type="ECO:0000313" key="8">
    <source>
        <dbReference type="Proteomes" id="UP000700212"/>
    </source>
</evidence>
<feature type="coiled-coil region" evidence="6">
    <location>
        <begin position="29"/>
        <end position="56"/>
    </location>
</feature>
<proteinExistence type="inferred from homology"/>
<dbReference type="PANTHER" id="PTHR34298:SF2">
    <property type="entry name" value="SEGREGATION AND CONDENSATION PROTEIN B"/>
    <property type="match status" value="1"/>
</dbReference>
<sequence>MDTQPSLITKIEALLFVIGEEGLTTAQLAQFTQAEVAEVEEAIQQLQADYISSERAIEVKQTAGVYRLVTKQMVADVVEKLIEDPPLQNLSQAALEVLAIVAYQQPVMRADIEAIRGVKSERPLNTLAAKGLITEVGRSDGAGRAILYGTTTEFLHQFALNDISELPPLPEEQEPSDEATDLFLTQFEQTFDEN</sequence>
<dbReference type="PANTHER" id="PTHR34298">
    <property type="entry name" value="SEGREGATION AND CONDENSATION PROTEIN B"/>
    <property type="match status" value="1"/>
</dbReference>
<evidence type="ECO:0000256" key="2">
    <source>
        <dbReference type="ARBA" id="ARBA00022618"/>
    </source>
</evidence>
<gene>
    <name evidence="5 7" type="primary">scpB</name>
    <name evidence="7" type="ORF">K8V30_08690</name>
</gene>
<dbReference type="SUPFAM" id="SSF46785">
    <property type="entry name" value="Winged helix' DNA-binding domain"/>
    <property type="match status" value="2"/>
</dbReference>
<organism evidence="7 8">
    <name type="scientific">Metalysinibacillus jejuensis</name>
    <dbReference type="NCBI Taxonomy" id="914327"/>
    <lineage>
        <taxon>Bacteria</taxon>
        <taxon>Bacillati</taxon>
        <taxon>Bacillota</taxon>
        <taxon>Bacilli</taxon>
        <taxon>Bacillales</taxon>
        <taxon>Caryophanaceae</taxon>
        <taxon>Metalysinibacillus</taxon>
    </lineage>
</organism>
<dbReference type="InterPro" id="IPR036390">
    <property type="entry name" value="WH_DNA-bd_sf"/>
</dbReference>
<protein>
    <recommendedName>
        <fullName evidence="5">Segregation and condensation protein B</fullName>
    </recommendedName>
</protein>
<comment type="similarity">
    <text evidence="5">Belongs to the ScpB family.</text>
</comment>